<dbReference type="PROSITE" id="PS51257">
    <property type="entry name" value="PROKAR_LIPOPROTEIN"/>
    <property type="match status" value="1"/>
</dbReference>
<evidence type="ECO:0000259" key="2">
    <source>
        <dbReference type="Pfam" id="PF10091"/>
    </source>
</evidence>
<dbReference type="AlphaFoldDB" id="A0AAW6U323"/>
<sequence length="477" mass="54445">MKTKMRYKDLHINRYLIFIIFTLFTLVLFACTPYSEPVESSIPTDPIDPTTPVETQIPDENTKLYRTDVRSDVSQVVLDELELGFLFFWELANDNRESNGYGLIPDRFNTFTGNPGSVSSIASVGYGLSALPIGIENNWVTRQEAEERAYYTLVTFQNMQRTHGFWYHFVNMSTGLREWNSEVSIIDSAIFINGALTVGRYFGGRVQQLAYQLYEEIEWNWYFDPVNNMFYMGYRPESGFEGYWDHYGEQLMVYVLAAGSPNYKVGKGAFQFMKFSSTLTSSTDNYDSFYLTWTGSLFTYQYSHAWVDFQSYVDWQGYSWFDNSVNAVDAAIAYAKTRTDYIGIHEHSWGMSASDGPGGYVGPYGSAPSAGSAHVVDGTVPAYGAIGSIVFRPQQAISAMENYRTYERFWSVYGFKGAYNLDYSSNGWFANDIIGIDKGISILMIENYMSQMIWKIYMEVPYVIDGLEALDFTQIDT</sequence>
<accession>A0AAW6U323</accession>
<dbReference type="Pfam" id="PF10091">
    <property type="entry name" value="Glycoamylase"/>
    <property type="match status" value="1"/>
</dbReference>
<keyword evidence="1" id="KW-1133">Transmembrane helix</keyword>
<proteinExistence type="predicted"/>
<keyword evidence="1" id="KW-0812">Transmembrane</keyword>
<evidence type="ECO:0000313" key="4">
    <source>
        <dbReference type="Proteomes" id="UP001431532"/>
    </source>
</evidence>
<keyword evidence="1" id="KW-0472">Membrane</keyword>
<feature type="transmembrane region" description="Helical" evidence="1">
    <location>
        <begin position="12"/>
        <end position="30"/>
    </location>
</feature>
<keyword evidence="4" id="KW-1185">Reference proteome</keyword>
<dbReference type="InterPro" id="IPR019282">
    <property type="entry name" value="Glycoamylase-like_cons_dom"/>
</dbReference>
<dbReference type="Gene3D" id="1.50.10.140">
    <property type="match status" value="1"/>
</dbReference>
<evidence type="ECO:0000313" key="3">
    <source>
        <dbReference type="EMBL" id="MDI6452287.1"/>
    </source>
</evidence>
<dbReference type="Proteomes" id="UP001431532">
    <property type="component" value="Unassembled WGS sequence"/>
</dbReference>
<reference evidence="3" key="1">
    <citation type="submission" date="2023-05" db="EMBL/GenBank/DDBJ databases">
        <title>Mariniplasma microaerophilum sp. nov., a novel anaerobic mollicute isolated from terrestrial mud volcano, Taman Peninsula, Russia.</title>
        <authorList>
            <person name="Khomyakova M.A."/>
            <person name="Merkel A.Y."/>
            <person name="Slobodkin A.I."/>
        </authorList>
    </citation>
    <scope>NUCLEOTIDE SEQUENCE</scope>
    <source>
        <strain evidence="3">M4Ah</strain>
    </source>
</reference>
<organism evidence="3 4">
    <name type="scientific">Peloplasma aerotolerans</name>
    <dbReference type="NCBI Taxonomy" id="3044389"/>
    <lineage>
        <taxon>Bacteria</taxon>
        <taxon>Bacillati</taxon>
        <taxon>Mycoplasmatota</taxon>
        <taxon>Mollicutes</taxon>
        <taxon>Acholeplasmatales</taxon>
        <taxon>Acholeplasmataceae</taxon>
        <taxon>Peloplasma</taxon>
    </lineage>
</organism>
<feature type="domain" description="Glycoamylase-like" evidence="2">
    <location>
        <begin position="243"/>
        <end position="460"/>
    </location>
</feature>
<protein>
    <submittedName>
        <fullName evidence="3">Glucoamylase family protein</fullName>
    </submittedName>
</protein>
<gene>
    <name evidence="3" type="ORF">QJ521_01815</name>
</gene>
<comment type="caution">
    <text evidence="3">The sequence shown here is derived from an EMBL/GenBank/DDBJ whole genome shotgun (WGS) entry which is preliminary data.</text>
</comment>
<name>A0AAW6U323_9MOLU</name>
<dbReference type="RefSeq" id="WP_282838702.1">
    <property type="nucleotide sequence ID" value="NZ_JASCXW010000003.1"/>
</dbReference>
<evidence type="ECO:0000256" key="1">
    <source>
        <dbReference type="SAM" id="Phobius"/>
    </source>
</evidence>
<dbReference type="EMBL" id="JASCXW010000003">
    <property type="protein sequence ID" value="MDI6452287.1"/>
    <property type="molecule type" value="Genomic_DNA"/>
</dbReference>